<evidence type="ECO:0000256" key="3">
    <source>
        <dbReference type="ARBA" id="ARBA00023125"/>
    </source>
</evidence>
<protein>
    <submittedName>
        <fullName evidence="6">Site-specific integrase</fullName>
    </submittedName>
</protein>
<dbReference type="PANTHER" id="PTHR30629:SF2">
    <property type="entry name" value="PROPHAGE INTEGRASE INTS-RELATED"/>
    <property type="match status" value="1"/>
</dbReference>
<comment type="similarity">
    <text evidence="1">Belongs to the 'phage' integrase family.</text>
</comment>
<gene>
    <name evidence="6" type="ORF">MTR64_17905</name>
</gene>
<comment type="caution">
    <text evidence="6">The sequence shown here is derived from an EMBL/GenBank/DDBJ whole genome shotgun (WGS) entry which is preliminary data.</text>
</comment>
<dbReference type="InterPro" id="IPR038488">
    <property type="entry name" value="Integrase_DNA-bd_sf"/>
</dbReference>
<accession>A0ABT0B6F4</accession>
<dbReference type="InterPro" id="IPR010998">
    <property type="entry name" value="Integrase_recombinase_N"/>
</dbReference>
<dbReference type="CDD" id="cd00796">
    <property type="entry name" value="INT_Rci_Hp1_C"/>
    <property type="match status" value="1"/>
</dbReference>
<proteinExistence type="inferred from homology"/>
<keyword evidence="3" id="KW-0238">DNA-binding</keyword>
<dbReference type="InterPro" id="IPR013762">
    <property type="entry name" value="Integrase-like_cat_sf"/>
</dbReference>
<dbReference type="InterPro" id="IPR025166">
    <property type="entry name" value="Integrase_DNA_bind_dom"/>
</dbReference>
<sequence length="384" mass="43275">MRDAAPPITGNRIIYDAKLPGFGLRITAKGVRSFVLNYRFKGRERRITIGQYPTWKLLAARKQAEHLRRQIDLGIDPLEERIADRTAPTVRDLFDRYALEHLPTKAPRSAADDRSMWIKDILPAMGASKVADLTSADCDELHRAISIKRPTRANRVIEVLRKALNLAIRWEWIDRNPASGARRNPEPKRTRYLGREEVGKLVRALEDHPERVSADALLFMLLTGCRRGEALNAKWSQFDLQHRVWTKPSSETKQRREHRVPFSTAVAQLLDRRRAEPVGTYIFPGRLGAPLVEVRRTWVKACEVAGLEKVRIHDLRHTFASLLASSGQSLLVVGELLGHSSPQTTKRYANLYDDSLRSAAEGVSILLAAPTLQSAPLSLAGDDK</sequence>
<dbReference type="Gene3D" id="3.30.160.390">
    <property type="entry name" value="Integrase, DNA-binding domain"/>
    <property type="match status" value="1"/>
</dbReference>
<reference evidence="6" key="1">
    <citation type="submission" date="2022-03" db="EMBL/GenBank/DDBJ databases">
        <title>Identification of a novel bacterium isolated from mangrove sediments.</title>
        <authorList>
            <person name="Pan X."/>
        </authorList>
    </citation>
    <scope>NUCLEOTIDE SEQUENCE</scope>
    <source>
        <strain evidence="6">B2580</strain>
    </source>
</reference>
<dbReference type="PROSITE" id="PS51898">
    <property type="entry name" value="TYR_RECOMBINASE"/>
    <property type="match status" value="1"/>
</dbReference>
<dbReference type="Gene3D" id="1.10.443.10">
    <property type="entry name" value="Intergrase catalytic core"/>
    <property type="match status" value="1"/>
</dbReference>
<dbReference type="Gene3D" id="1.10.150.130">
    <property type="match status" value="1"/>
</dbReference>
<evidence type="ECO:0000256" key="4">
    <source>
        <dbReference type="ARBA" id="ARBA00023172"/>
    </source>
</evidence>
<feature type="domain" description="Tyr recombinase" evidence="5">
    <location>
        <begin position="188"/>
        <end position="361"/>
    </location>
</feature>
<evidence type="ECO:0000256" key="1">
    <source>
        <dbReference type="ARBA" id="ARBA00008857"/>
    </source>
</evidence>
<dbReference type="Pfam" id="PF00589">
    <property type="entry name" value="Phage_integrase"/>
    <property type="match status" value="1"/>
</dbReference>
<organism evidence="6 7">
    <name type="scientific">Novosphingobium album</name>
    <name type="common">ex Hu et al. 2023</name>
    <dbReference type="NCBI Taxonomy" id="2930093"/>
    <lineage>
        <taxon>Bacteria</taxon>
        <taxon>Pseudomonadati</taxon>
        <taxon>Pseudomonadota</taxon>
        <taxon>Alphaproteobacteria</taxon>
        <taxon>Sphingomonadales</taxon>
        <taxon>Sphingomonadaceae</taxon>
        <taxon>Novosphingobium</taxon>
    </lineage>
</organism>
<dbReference type="InterPro" id="IPR011010">
    <property type="entry name" value="DNA_brk_join_enz"/>
</dbReference>
<evidence type="ECO:0000313" key="7">
    <source>
        <dbReference type="Proteomes" id="UP001162880"/>
    </source>
</evidence>
<dbReference type="Pfam" id="PF13356">
    <property type="entry name" value="Arm-DNA-bind_3"/>
    <property type="match status" value="1"/>
</dbReference>
<dbReference type="PANTHER" id="PTHR30629">
    <property type="entry name" value="PROPHAGE INTEGRASE"/>
    <property type="match status" value="1"/>
</dbReference>
<evidence type="ECO:0000259" key="5">
    <source>
        <dbReference type="PROSITE" id="PS51898"/>
    </source>
</evidence>
<dbReference type="InterPro" id="IPR050808">
    <property type="entry name" value="Phage_Integrase"/>
</dbReference>
<dbReference type="InterPro" id="IPR002104">
    <property type="entry name" value="Integrase_catalytic"/>
</dbReference>
<name>A0ABT0B6F4_9SPHN</name>
<evidence type="ECO:0000256" key="2">
    <source>
        <dbReference type="ARBA" id="ARBA00022908"/>
    </source>
</evidence>
<keyword evidence="7" id="KW-1185">Reference proteome</keyword>
<dbReference type="SUPFAM" id="SSF56349">
    <property type="entry name" value="DNA breaking-rejoining enzymes"/>
    <property type="match status" value="1"/>
</dbReference>
<keyword evidence="4" id="KW-0233">DNA recombination</keyword>
<keyword evidence="2" id="KW-0229">DNA integration</keyword>
<dbReference type="Proteomes" id="UP001162880">
    <property type="component" value="Unassembled WGS sequence"/>
</dbReference>
<evidence type="ECO:0000313" key="6">
    <source>
        <dbReference type="EMBL" id="MCJ2180451.1"/>
    </source>
</evidence>
<dbReference type="EMBL" id="JALHLE010000034">
    <property type="protein sequence ID" value="MCJ2180451.1"/>
    <property type="molecule type" value="Genomic_DNA"/>
</dbReference>